<protein>
    <submittedName>
        <fullName evidence="1">Uncharacterized protein</fullName>
    </submittedName>
</protein>
<dbReference type="AlphaFoldDB" id="A0A066XRV1"/>
<name>A0A066XRV1_COLSU</name>
<evidence type="ECO:0000313" key="2">
    <source>
        <dbReference type="Proteomes" id="UP000027238"/>
    </source>
</evidence>
<organism evidence="1 2">
    <name type="scientific">Colletotrichum sublineola</name>
    <name type="common">Sorghum anthracnose fungus</name>
    <dbReference type="NCBI Taxonomy" id="1173701"/>
    <lineage>
        <taxon>Eukaryota</taxon>
        <taxon>Fungi</taxon>
        <taxon>Dikarya</taxon>
        <taxon>Ascomycota</taxon>
        <taxon>Pezizomycotina</taxon>
        <taxon>Sordariomycetes</taxon>
        <taxon>Hypocreomycetidae</taxon>
        <taxon>Glomerellales</taxon>
        <taxon>Glomerellaceae</taxon>
        <taxon>Colletotrichum</taxon>
        <taxon>Colletotrichum graminicola species complex</taxon>
    </lineage>
</organism>
<dbReference type="EMBL" id="JMSE01000638">
    <property type="protein sequence ID" value="KDN68665.1"/>
    <property type="molecule type" value="Genomic_DNA"/>
</dbReference>
<evidence type="ECO:0000313" key="1">
    <source>
        <dbReference type="EMBL" id="KDN68665.1"/>
    </source>
</evidence>
<reference evidence="2" key="1">
    <citation type="journal article" date="2014" name="Genome Announc.">
        <title>Draft genome sequence of Colletotrichum sublineola, a destructive pathogen of cultivated sorghum.</title>
        <authorList>
            <person name="Baroncelli R."/>
            <person name="Sanz-Martin J.M."/>
            <person name="Rech G.E."/>
            <person name="Sukno S.A."/>
            <person name="Thon M.R."/>
        </authorList>
    </citation>
    <scope>NUCLEOTIDE SEQUENCE [LARGE SCALE GENOMIC DNA]</scope>
    <source>
        <strain evidence="2">TX430BB</strain>
    </source>
</reference>
<dbReference type="Proteomes" id="UP000027238">
    <property type="component" value="Unassembled WGS sequence"/>
</dbReference>
<proteinExistence type="predicted"/>
<dbReference type="HOGENOM" id="CLU_3032258_0_0_1"/>
<accession>A0A066XRV1</accession>
<gene>
    <name evidence="1" type="ORF">CSUB01_12610</name>
</gene>
<keyword evidence="2" id="KW-1185">Reference proteome</keyword>
<comment type="caution">
    <text evidence="1">The sequence shown here is derived from an EMBL/GenBank/DDBJ whole genome shotgun (WGS) entry which is preliminary data.</text>
</comment>
<sequence>MLRIARQSRVNLERDRQNHVGLEQAAANDHDVFRHEGVILDLERSLQDHVVHQQQ</sequence>